<dbReference type="PANTHER" id="PTHR38043">
    <property type="entry name" value="PROTEIN HEMX"/>
    <property type="match status" value="1"/>
</dbReference>
<dbReference type="Pfam" id="PF04375">
    <property type="entry name" value="HemX"/>
    <property type="match status" value="1"/>
</dbReference>
<sequence length="345" mass="39024">MNKYTQISTPGSARRLAVFILMILLIAVAAMLWKWAGKQGYISTVEHSLATYLADADIFSSRSRTMLAELELEKAEIEQRLNHLEERLQATRESPVSVEVGKLSDDDSNHTGVWMLGAIERLIVSADRYLRMTGDVRSALDSLEYAQELLQSADEVPGSSKLNEMLAGNIERLEVLATVDIQRINRDITELAAQIDNLPLMMDVNLIEIDLLEKQDTAEPRLWHRYLLEIEKDLSRLIKIEKINDSGTSLLSPSQIHLLKENINLQLMQARLALLIRDEDNFRAAVKTATDWTQQYFNTEAQSVRDVLEELERLASINIGSQLPNLGEILGIVYHDQLMLKGEGE</sequence>
<keyword evidence="2" id="KW-0812">Transmembrane</keyword>
<evidence type="ECO:0000256" key="1">
    <source>
        <dbReference type="SAM" id="Coils"/>
    </source>
</evidence>
<dbReference type="EMBL" id="FPBL01000002">
    <property type="protein sequence ID" value="SFU44023.1"/>
    <property type="molecule type" value="Genomic_DNA"/>
</dbReference>
<dbReference type="OrthoDB" id="9787650at2"/>
<feature type="coiled-coil region" evidence="1">
    <location>
        <begin position="60"/>
        <end position="94"/>
    </location>
</feature>
<dbReference type="GO" id="GO:0032259">
    <property type="term" value="P:methylation"/>
    <property type="evidence" value="ECO:0007669"/>
    <property type="project" value="UniProtKB-KW"/>
</dbReference>
<protein>
    <submittedName>
        <fullName evidence="3">Uroporphyrin-3 C-methyltransferase</fullName>
    </submittedName>
</protein>
<dbReference type="InterPro" id="IPR007470">
    <property type="entry name" value="HemX"/>
</dbReference>
<dbReference type="RefSeq" id="WP_074927472.1">
    <property type="nucleotide sequence ID" value="NZ_FPBL01000002.1"/>
</dbReference>
<name>A0A1I7G6G6_9PROT</name>
<reference evidence="3 4" key="1">
    <citation type="submission" date="2016-10" db="EMBL/GenBank/DDBJ databases">
        <authorList>
            <person name="de Groot N.N."/>
        </authorList>
    </citation>
    <scope>NUCLEOTIDE SEQUENCE [LARGE SCALE GENOMIC DNA]</scope>
    <source>
        <strain evidence="3 4">Nm24</strain>
    </source>
</reference>
<keyword evidence="3" id="KW-0808">Transferase</keyword>
<dbReference type="Proteomes" id="UP000183926">
    <property type="component" value="Unassembled WGS sequence"/>
</dbReference>
<dbReference type="AlphaFoldDB" id="A0A1I7G6G6"/>
<evidence type="ECO:0000313" key="3">
    <source>
        <dbReference type="EMBL" id="SFU44023.1"/>
    </source>
</evidence>
<dbReference type="GO" id="GO:0008168">
    <property type="term" value="F:methyltransferase activity"/>
    <property type="evidence" value="ECO:0007669"/>
    <property type="project" value="UniProtKB-KW"/>
</dbReference>
<keyword evidence="2" id="KW-1133">Transmembrane helix</keyword>
<accession>A0A1I7G6G6</accession>
<gene>
    <name evidence="3" type="ORF">SAMN05216339_102244</name>
</gene>
<evidence type="ECO:0000256" key="2">
    <source>
        <dbReference type="SAM" id="Phobius"/>
    </source>
</evidence>
<evidence type="ECO:0000313" key="4">
    <source>
        <dbReference type="Proteomes" id="UP000183926"/>
    </source>
</evidence>
<keyword evidence="1" id="KW-0175">Coiled coil</keyword>
<organism evidence="3 4">
    <name type="scientific">Nitrosomonas eutropha</name>
    <dbReference type="NCBI Taxonomy" id="916"/>
    <lineage>
        <taxon>Bacteria</taxon>
        <taxon>Pseudomonadati</taxon>
        <taxon>Pseudomonadota</taxon>
        <taxon>Betaproteobacteria</taxon>
        <taxon>Nitrosomonadales</taxon>
        <taxon>Nitrosomonadaceae</taxon>
        <taxon>Nitrosomonas</taxon>
    </lineage>
</organism>
<dbReference type="PANTHER" id="PTHR38043:SF1">
    <property type="entry name" value="PROTEIN HEMX"/>
    <property type="match status" value="1"/>
</dbReference>
<proteinExistence type="predicted"/>
<feature type="transmembrane region" description="Helical" evidence="2">
    <location>
        <begin position="16"/>
        <end position="36"/>
    </location>
</feature>
<keyword evidence="3" id="KW-0489">Methyltransferase</keyword>
<keyword evidence="2" id="KW-0472">Membrane</keyword>